<dbReference type="EMBL" id="JAAGBB010000055">
    <property type="protein sequence ID" value="MBR0668367.1"/>
    <property type="molecule type" value="Genomic_DNA"/>
</dbReference>
<reference evidence="6" key="1">
    <citation type="journal article" date="2021" name="Syst. Appl. Microbiol.">
        <title>Roseomonas hellenica sp. nov., isolated from roots of wild-growing Alkanna tinctoria.</title>
        <authorList>
            <person name="Rat A."/>
            <person name="Naranjo H.D."/>
            <person name="Lebbe L."/>
            <person name="Cnockaert M."/>
            <person name="Krigas N."/>
            <person name="Grigoriadou K."/>
            <person name="Maloupa E."/>
            <person name="Willems A."/>
        </authorList>
    </citation>
    <scope>NUCLEOTIDE SEQUENCE [LARGE SCALE GENOMIC DNA]</scope>
    <source>
        <strain evidence="6">LMG 31523</strain>
    </source>
</reference>
<sequence length="444" mass="47683">MSRLLNPVQSDAALPAAADVVVIGAGIVGVTAAYSLAQRGHSVALLEKGVVAGEQSSRNWGWCRLLNRDEREIPLMRHSMELWDRLPGETGADLGFRRNGLIYVTKDPAELAGWQAWVDMSRAYQVPVHMIGPEEARELTPGNREQAWIGGVVSPQDGRAEPAMAAPAIAEAARRLGATIHQNCAVRGLDITGGRVTGVFTEKGRIGAGAVILAGGAWTSMFLRRHGVDMPQSSVHSTVFATTPAKQVSPGGLVTPDFTLTPRLDGGYIVAHKARGRLELTPQGIRYARQFLPMLMKRWKLVELRLGRSFFAGPDAWHGRWSFDRPTVFERIRVLDPKPKMSIVEPALREIVEAYPELAGIGMARIWAGWIDQTPDAVPVIAPLAALPGLTVAAGFSGHGFGIGPGAGRLAADLAIGAPPVVDPAPFRLERLLDGTPTEVTSTI</sequence>
<dbReference type="Pfam" id="PF01266">
    <property type="entry name" value="DAO"/>
    <property type="match status" value="1"/>
</dbReference>
<dbReference type="RefSeq" id="WP_211856143.1">
    <property type="nucleotide sequence ID" value="NZ_JAAGBB010000055.1"/>
</dbReference>
<proteinExistence type="inferred from homology"/>
<name>A0ABS5F741_9PROT</name>
<dbReference type="Gene3D" id="3.30.9.10">
    <property type="entry name" value="D-Amino Acid Oxidase, subunit A, domain 2"/>
    <property type="match status" value="1"/>
</dbReference>
<dbReference type="Gene3D" id="3.50.50.60">
    <property type="entry name" value="FAD/NAD(P)-binding domain"/>
    <property type="match status" value="1"/>
</dbReference>
<dbReference type="PANTHER" id="PTHR13847">
    <property type="entry name" value="SARCOSINE DEHYDROGENASE-RELATED"/>
    <property type="match status" value="1"/>
</dbReference>
<keyword evidence="3" id="KW-0812">Transmembrane</keyword>
<evidence type="ECO:0000256" key="2">
    <source>
        <dbReference type="ARBA" id="ARBA00023002"/>
    </source>
</evidence>
<evidence type="ECO:0000256" key="3">
    <source>
        <dbReference type="SAM" id="Phobius"/>
    </source>
</evidence>
<evidence type="ECO:0000259" key="4">
    <source>
        <dbReference type="Pfam" id="PF01266"/>
    </source>
</evidence>
<keyword evidence="6" id="KW-1185">Reference proteome</keyword>
<dbReference type="SUPFAM" id="SSF51905">
    <property type="entry name" value="FAD/NAD(P)-binding domain"/>
    <property type="match status" value="1"/>
</dbReference>
<dbReference type="Proteomes" id="UP001196870">
    <property type="component" value="Unassembled WGS sequence"/>
</dbReference>
<feature type="domain" description="FAD dependent oxidoreductase" evidence="4">
    <location>
        <begin position="19"/>
        <end position="414"/>
    </location>
</feature>
<comment type="similarity">
    <text evidence="1">Belongs to the DadA oxidoreductase family.</text>
</comment>
<gene>
    <name evidence="5" type="ORF">GXW71_28705</name>
</gene>
<evidence type="ECO:0000313" key="5">
    <source>
        <dbReference type="EMBL" id="MBR0668367.1"/>
    </source>
</evidence>
<organism evidence="5 6">
    <name type="scientific">Plastoroseomonas hellenica</name>
    <dbReference type="NCBI Taxonomy" id="2687306"/>
    <lineage>
        <taxon>Bacteria</taxon>
        <taxon>Pseudomonadati</taxon>
        <taxon>Pseudomonadota</taxon>
        <taxon>Alphaproteobacteria</taxon>
        <taxon>Acetobacterales</taxon>
        <taxon>Acetobacteraceae</taxon>
        <taxon>Plastoroseomonas</taxon>
    </lineage>
</organism>
<keyword evidence="3" id="KW-1133">Transmembrane helix</keyword>
<protein>
    <submittedName>
        <fullName evidence="5">FAD-binding oxidoreductase</fullName>
    </submittedName>
</protein>
<evidence type="ECO:0000256" key="1">
    <source>
        <dbReference type="ARBA" id="ARBA00009410"/>
    </source>
</evidence>
<dbReference type="PRINTS" id="PR00411">
    <property type="entry name" value="PNDRDTASEI"/>
</dbReference>
<keyword evidence="3" id="KW-0472">Membrane</keyword>
<dbReference type="InterPro" id="IPR036188">
    <property type="entry name" value="FAD/NAD-bd_sf"/>
</dbReference>
<accession>A0ABS5F741</accession>
<keyword evidence="2" id="KW-0560">Oxidoreductase</keyword>
<feature type="transmembrane region" description="Helical" evidence="3">
    <location>
        <begin position="12"/>
        <end position="37"/>
    </location>
</feature>
<dbReference type="PANTHER" id="PTHR13847:SF280">
    <property type="entry name" value="D-AMINO ACID DEHYDROGENASE"/>
    <property type="match status" value="1"/>
</dbReference>
<comment type="caution">
    <text evidence="5">The sequence shown here is derived from an EMBL/GenBank/DDBJ whole genome shotgun (WGS) entry which is preliminary data.</text>
</comment>
<dbReference type="InterPro" id="IPR006076">
    <property type="entry name" value="FAD-dep_OxRdtase"/>
</dbReference>
<evidence type="ECO:0000313" key="6">
    <source>
        <dbReference type="Proteomes" id="UP001196870"/>
    </source>
</evidence>